<dbReference type="OrthoDB" id="1046782at2759"/>
<feature type="region of interest" description="Disordered" evidence="1">
    <location>
        <begin position="106"/>
        <end position="131"/>
    </location>
</feature>
<reference evidence="4 5" key="1">
    <citation type="submission" date="2016-03" db="EMBL/GenBank/DDBJ databases">
        <authorList>
            <person name="Ploux O."/>
        </authorList>
    </citation>
    <scope>NUCLEOTIDE SEQUENCE [LARGE SCALE GENOMIC DNA]</scope>
    <source>
        <strain evidence="4 5">UAMH 11012</strain>
    </source>
</reference>
<feature type="domain" description="Rhamnogalacturonase A/B/Epimerase-like pectate lyase" evidence="3">
    <location>
        <begin position="918"/>
        <end position="978"/>
    </location>
</feature>
<dbReference type="InterPro" id="IPR012334">
    <property type="entry name" value="Pectin_lyas_fold"/>
</dbReference>
<protein>
    <submittedName>
        <fullName evidence="4">Related to beta-1,3-glucanase</fullName>
    </submittedName>
</protein>
<feature type="domain" description="Rhamnogalacturonase A/B/Epimerase-like pectate lyase" evidence="3">
    <location>
        <begin position="541"/>
        <end position="788"/>
    </location>
</feature>
<dbReference type="FunFam" id="2.160.20.10:FF:000043">
    <property type="entry name" value="Exo-beta-1,3-glucanase, putative"/>
    <property type="match status" value="1"/>
</dbReference>
<evidence type="ECO:0000313" key="5">
    <source>
        <dbReference type="Proteomes" id="UP000184330"/>
    </source>
</evidence>
<name>A0A1L7XRV7_9HELO</name>
<dbReference type="InterPro" id="IPR011050">
    <property type="entry name" value="Pectin_lyase_fold/virulence"/>
</dbReference>
<dbReference type="CDD" id="cd23668">
    <property type="entry name" value="GH55_beta13glucanase-like"/>
    <property type="match status" value="1"/>
</dbReference>
<evidence type="ECO:0000313" key="4">
    <source>
        <dbReference type="EMBL" id="CZR67735.1"/>
    </source>
</evidence>
<gene>
    <name evidence="4" type="ORF">PAC_17634</name>
</gene>
<evidence type="ECO:0000259" key="3">
    <source>
        <dbReference type="Pfam" id="PF12708"/>
    </source>
</evidence>
<feature type="compositionally biased region" description="Low complexity" evidence="1">
    <location>
        <begin position="1502"/>
        <end position="1518"/>
    </location>
</feature>
<dbReference type="Gene3D" id="2.160.20.10">
    <property type="entry name" value="Single-stranded right-handed beta-helix, Pectin lyase-like"/>
    <property type="match status" value="2"/>
</dbReference>
<dbReference type="EMBL" id="FJOG01000047">
    <property type="protein sequence ID" value="CZR67735.1"/>
    <property type="molecule type" value="Genomic_DNA"/>
</dbReference>
<evidence type="ECO:0000256" key="2">
    <source>
        <dbReference type="SAM" id="SignalP"/>
    </source>
</evidence>
<proteinExistence type="predicted"/>
<feature type="chain" id="PRO_5012114846" evidence="2">
    <location>
        <begin position="25"/>
        <end position="1648"/>
    </location>
</feature>
<feature type="signal peptide" evidence="2">
    <location>
        <begin position="1"/>
        <end position="24"/>
    </location>
</feature>
<organism evidence="4 5">
    <name type="scientific">Phialocephala subalpina</name>
    <dbReference type="NCBI Taxonomy" id="576137"/>
    <lineage>
        <taxon>Eukaryota</taxon>
        <taxon>Fungi</taxon>
        <taxon>Dikarya</taxon>
        <taxon>Ascomycota</taxon>
        <taxon>Pezizomycotina</taxon>
        <taxon>Leotiomycetes</taxon>
        <taxon>Helotiales</taxon>
        <taxon>Mollisiaceae</taxon>
        <taxon>Phialocephala</taxon>
        <taxon>Phialocephala fortinii species complex</taxon>
    </lineage>
</organism>
<dbReference type="InterPro" id="IPR039279">
    <property type="entry name" value="QRT3-like"/>
</dbReference>
<feature type="compositionally biased region" description="Basic and acidic residues" evidence="1">
    <location>
        <begin position="111"/>
        <end position="122"/>
    </location>
</feature>
<feature type="region of interest" description="Disordered" evidence="1">
    <location>
        <begin position="1499"/>
        <end position="1532"/>
    </location>
</feature>
<dbReference type="PANTHER" id="PTHR33928:SF2">
    <property type="entry name" value="PECTATE LYASE SUPERFAMILY PROTEIN DOMAIN-CONTAINING PROTEIN-RELATED"/>
    <property type="match status" value="1"/>
</dbReference>
<dbReference type="STRING" id="576137.A0A1L7XRV7"/>
<dbReference type="InterPro" id="IPR024535">
    <property type="entry name" value="RHGA/B-epi-like_pectate_lyase"/>
</dbReference>
<dbReference type="InterPro" id="IPR048254">
    <property type="entry name" value="CDP_ALCOHOL_P_TRANSF_CS"/>
</dbReference>
<evidence type="ECO:0000256" key="1">
    <source>
        <dbReference type="SAM" id="MobiDB-lite"/>
    </source>
</evidence>
<dbReference type="GO" id="GO:0004650">
    <property type="term" value="F:polygalacturonase activity"/>
    <property type="evidence" value="ECO:0007669"/>
    <property type="project" value="InterPro"/>
</dbReference>
<dbReference type="Proteomes" id="UP000184330">
    <property type="component" value="Unassembled WGS sequence"/>
</dbReference>
<keyword evidence="5" id="KW-1185">Reference proteome</keyword>
<dbReference type="SUPFAM" id="SSF51126">
    <property type="entry name" value="Pectin lyase-like"/>
    <property type="match status" value="2"/>
</dbReference>
<dbReference type="Pfam" id="PF12708">
    <property type="entry name" value="Pect-lyase_RHGA_epim"/>
    <property type="match status" value="2"/>
</dbReference>
<dbReference type="PROSITE" id="PS00379">
    <property type="entry name" value="CDP_ALCOHOL_P_TRANSF"/>
    <property type="match status" value="1"/>
</dbReference>
<keyword evidence="2" id="KW-0732">Signal</keyword>
<accession>A0A1L7XRV7</accession>
<dbReference type="PANTHER" id="PTHR33928">
    <property type="entry name" value="POLYGALACTURONASE QRT3"/>
    <property type="match status" value="1"/>
</dbReference>
<sequence>MAVLQLLALFAPLFCLFFPQFAEAQYIQDYLADTTRPGQYVYRSLPGITPWPVIDVTPITVYLIYNCFYMKDICKNAQNFALTARGQNLHPVSGIGNDVYGYDLDTGETVPKSRQEGRRDQSCPDSWKTSHPCPEIDQRTVMRHDGPWFTTLLEPGTTTNNIMNERDAQGNILRYSNVRYTCDEFPPATWVEGGNGPPLSLSPSNTRCAALVCSTYGATGAVKAEQNWQGLAHGLLQIELKNAARTFAGFNPDNSIVLFTFRADDDGADGIAARVLVMRDTGTTDDLVADRYVTQARKRAEGGNATFTGTARKPTTAELKARILAGEGFQSVVHANSTYVSMSDLTGQTYPMPRMDRVSRWDWEDLEDAEENARLGHLNMTTRSEPDKVSVRTRDSAPRVPRSIPEHIVTPLLKRATAQDLQAARTIVKNALAESSKLNKARVESPLRNNYGLKPGTVVGSGRVPGAAGNGSASINQDVPPLLVITDQIAAAAALVAEADAVSGSRNVTKRAAAAAGTYWMQSLARKGTVPWGDDPAYVVFRNVLDYGAVGDGVTVSPMKEKTASSTRTPIGVNDDTKAIKSAMTNGTRCGEACNGSTTKNAIVYFPPGKYQVSSTIPMPFGTQVIGDANNRPTLVAAPSFVGLGVLSTDEYTGAGGVGIDGGDPEYYVNTANFYRQIRNIVIDIQQIASGTLVTCLHYQVAQATSLQNVELVAAAGSSQIGMYAENGSGGQISDVTFTGGGIGIKGGNQQFTAQRLTFNGCTTGIQVIWDWGWVWKSITMNNVKVGFQLVGDDSVGNIGSVSILDSSFTNVGTAVVVNPITSTPGMGSTGVALENVALSGVTVAVADTTGATILAASSALIDEWAIGPVYEGSTSARTFSEGGKIGSYRRHSSLLDAEGAYFERAKPQYEDQAVTQFVHVKDFGATGDGSTDDTAAFQSALYASLGSILFVDAGSYILTSTVTIPSGAKIVGETWSQLVASGSYFSDASNPQVLIKVGNAGDVGNVEMQDLLFTTRGATAGLILVEWNIQADNPGSAGLWDCHARVGGATGTELTPAECPPVTSGIDQGCSAASLMMHLTPSASGYFENMWLWGADHMLDDPDLVNANNSMVQTSIYIARGFLIESKNPTWLYATASEHSVFYQYNFNSAANIFAGMLQTESPYFQPTPAPPAPFAAVVGVFPSDPDYTCAAGNEFSGCDESWSVIMKGSENIFIAGAGIYSWFSTYSQDCIDTQACQKALMLLENNLANVRFQNLVTIGAKYMAVMDGQGILAIDNLNVDKHPDWSQISILDVGSNGTQFDEVIWIDPAIWDMDQPQFTCSPPCNVKIPPWTGATSTVDYPLITVSDGTWTSTITQAPLTITEWVFEVVTLVEGSSNKKNKRAAAAFLPVPATTPFWPAVVYTGGIDGLATTTSATVPFPTPPASIGTDAPPPPTGSWPKRLIQPVYGSPEGPLVDECSYFDPQCITQPWFWNNITGIFGGGGDVENYWDLQTKCPPVGSSSSSSSSTTTSATTTTPTPPAPSPLEQGDARTNSVACFNSGENTENVRMVNSAASFCGDIENDVLGPGYFRSMDFPFDYNGGIGTVTITISLQIKARCSFTWDKTLCMKYLSVPSDSCNCGGINGKQGGVLENNCYKWMADPNLSF</sequence>